<accession>W4V4H7</accession>
<evidence type="ECO:0000256" key="3">
    <source>
        <dbReference type="ARBA" id="ARBA00022485"/>
    </source>
</evidence>
<dbReference type="PROSITE" id="PS51918">
    <property type="entry name" value="RADICAL_SAM"/>
    <property type="match status" value="1"/>
</dbReference>
<proteinExistence type="predicted"/>
<dbReference type="PANTHER" id="PTHR43020">
    <property type="entry name" value="CDK5 REGULATORY SUBUNIT-ASSOCIATED PROTEIN 1"/>
    <property type="match status" value="1"/>
</dbReference>
<dbReference type="PROSITE" id="PS01278">
    <property type="entry name" value="MTTASE_RADICAL"/>
    <property type="match status" value="1"/>
</dbReference>
<dbReference type="Proteomes" id="UP000019109">
    <property type="component" value="Unassembled WGS sequence"/>
</dbReference>
<evidence type="ECO:0000259" key="11">
    <source>
        <dbReference type="PROSITE" id="PS51918"/>
    </source>
</evidence>
<comment type="function">
    <text evidence="2">Catalyzes the methylthiolation of N6-(dimethylallyl)adenosine (i(6)A), leading to the formation of 2-methylthio-N6-(dimethylallyl)adenosine (ms(2)i(6)A) at position 37 in tRNAs that read codons beginning with uridine.</text>
</comment>
<dbReference type="STRING" id="1294263.JCM21531_1124"/>
<dbReference type="SFLD" id="SFLDG01082">
    <property type="entry name" value="B12-binding_domain_containing"/>
    <property type="match status" value="1"/>
</dbReference>
<dbReference type="InterPro" id="IPR006638">
    <property type="entry name" value="Elp3/MiaA/NifB-like_rSAM"/>
</dbReference>
<keyword evidence="4 12" id="KW-0808">Transferase</keyword>
<dbReference type="InterPro" id="IPR007197">
    <property type="entry name" value="rSAM"/>
</dbReference>
<dbReference type="InterPro" id="IPR005839">
    <property type="entry name" value="Methylthiotransferase"/>
</dbReference>
<dbReference type="GO" id="GO:0035597">
    <property type="term" value="F:tRNA-2-methylthio-N(6)-dimethylallyladenosine(37) synthase activity"/>
    <property type="evidence" value="ECO:0007669"/>
    <property type="project" value="UniProtKB-EC"/>
</dbReference>
<dbReference type="NCBIfam" id="TIGR01574">
    <property type="entry name" value="miaB-methiolase"/>
    <property type="match status" value="1"/>
</dbReference>
<dbReference type="SFLD" id="SFLDG01061">
    <property type="entry name" value="methylthiotransferase"/>
    <property type="match status" value="1"/>
</dbReference>
<dbReference type="InterPro" id="IPR020612">
    <property type="entry name" value="Methylthiotransferase_CS"/>
</dbReference>
<dbReference type="InterPro" id="IPR023404">
    <property type="entry name" value="rSAM_horseshoe"/>
</dbReference>
<evidence type="ECO:0000256" key="1">
    <source>
        <dbReference type="ARBA" id="ARBA00001966"/>
    </source>
</evidence>
<evidence type="ECO:0000256" key="4">
    <source>
        <dbReference type="ARBA" id="ARBA00022679"/>
    </source>
</evidence>
<dbReference type="InterPro" id="IPR002792">
    <property type="entry name" value="TRAM_dom"/>
</dbReference>
<dbReference type="NCBIfam" id="TIGR00089">
    <property type="entry name" value="MiaB/RimO family radical SAM methylthiotransferase"/>
    <property type="match status" value="1"/>
</dbReference>
<dbReference type="PANTHER" id="PTHR43020:SF2">
    <property type="entry name" value="MITOCHONDRIAL TRNA METHYLTHIOTRANSFERASE CDK5RAP1"/>
    <property type="match status" value="1"/>
</dbReference>
<dbReference type="PROSITE" id="PS50926">
    <property type="entry name" value="TRAM"/>
    <property type="match status" value="1"/>
</dbReference>
<sequence>MAIVRKDGVKAWVTVMYGCNNFCSYCIVPYVRGRERSRTMDNILEEVRMLGCQGFKEITLLGQNVNSYGKDIGDGTSFAGLIREVNKVPEIERIRFTTSHPKDLSDELIYAIRDCEKVCEHLHLPFQAGSTRILKMMNRKYTKEDYINLASKIKENIPDITLTTDIIVGFPGETEEDFLDTLDILEKVRFDNAFTFLYSKRTGTPAAKMEQQVPEEVKKDRFQRLLATQNRISKELNDMFLGKVVEVLVEGVSKTNDEILTGRTRGNKVVNFKGDSTLIGQLVNVKIDTVKTWSLEGNVVK</sequence>
<dbReference type="EC" id="2.8.4.3" evidence="9"/>
<dbReference type="EMBL" id="BAVR01000009">
    <property type="protein sequence ID" value="GAE87728.1"/>
    <property type="molecule type" value="Genomic_DNA"/>
</dbReference>
<feature type="domain" description="TRAM" evidence="10">
    <location>
        <begin position="238"/>
        <end position="301"/>
    </location>
</feature>
<reference evidence="12" key="1">
    <citation type="journal article" date="2014" name="Genome Announc.">
        <title>Draft Genome Sequence of Clostridium straminisolvens Strain JCM 21531T, Isolated from a Cellulose-Degrading Bacterial Community.</title>
        <authorList>
            <person name="Yuki M."/>
            <person name="Oshima K."/>
            <person name="Suda W."/>
            <person name="Sakamoto M."/>
            <person name="Kitamura K."/>
            <person name="Iida T."/>
            <person name="Hattori M."/>
            <person name="Ohkuma M."/>
        </authorList>
    </citation>
    <scope>NUCLEOTIDE SEQUENCE [LARGE SCALE GENOMIC DNA]</scope>
    <source>
        <strain evidence="12">JCM 21531</strain>
    </source>
</reference>
<dbReference type="CDD" id="cd01335">
    <property type="entry name" value="Radical_SAM"/>
    <property type="match status" value="1"/>
</dbReference>
<evidence type="ECO:0000259" key="10">
    <source>
        <dbReference type="PROSITE" id="PS50926"/>
    </source>
</evidence>
<dbReference type="AlphaFoldDB" id="W4V4H7"/>
<dbReference type="SFLD" id="SFLDS00029">
    <property type="entry name" value="Radical_SAM"/>
    <property type="match status" value="1"/>
</dbReference>
<keyword evidence="7" id="KW-0408">Iron</keyword>
<dbReference type="Pfam" id="PF04055">
    <property type="entry name" value="Radical_SAM"/>
    <property type="match status" value="1"/>
</dbReference>
<dbReference type="FunFam" id="3.80.30.20:FF:000001">
    <property type="entry name" value="tRNA-2-methylthio-N(6)-dimethylallyladenosine synthase 2"/>
    <property type="match status" value="1"/>
</dbReference>
<organism evidence="12 13">
    <name type="scientific">Acetivibrio straminisolvens JCM 21531</name>
    <dbReference type="NCBI Taxonomy" id="1294263"/>
    <lineage>
        <taxon>Bacteria</taxon>
        <taxon>Bacillati</taxon>
        <taxon>Bacillota</taxon>
        <taxon>Clostridia</taxon>
        <taxon>Eubacteriales</taxon>
        <taxon>Oscillospiraceae</taxon>
        <taxon>Acetivibrio</taxon>
    </lineage>
</organism>
<dbReference type="SMART" id="SM00729">
    <property type="entry name" value="Elp3"/>
    <property type="match status" value="1"/>
</dbReference>
<dbReference type="Pfam" id="PF01938">
    <property type="entry name" value="TRAM"/>
    <property type="match status" value="1"/>
</dbReference>
<keyword evidence="5" id="KW-0949">S-adenosyl-L-methionine</keyword>
<dbReference type="GO" id="GO:0005829">
    <property type="term" value="C:cytosol"/>
    <property type="evidence" value="ECO:0007669"/>
    <property type="project" value="TreeGrafter"/>
</dbReference>
<keyword evidence="6" id="KW-0479">Metal-binding</keyword>
<keyword evidence="8" id="KW-0411">Iron-sulfur</keyword>
<feature type="domain" description="Radical SAM core" evidence="11">
    <location>
        <begin position="5"/>
        <end position="235"/>
    </location>
</feature>
<dbReference type="GO" id="GO:0046872">
    <property type="term" value="F:metal ion binding"/>
    <property type="evidence" value="ECO:0007669"/>
    <property type="project" value="UniProtKB-KW"/>
</dbReference>
<evidence type="ECO:0000256" key="5">
    <source>
        <dbReference type="ARBA" id="ARBA00022691"/>
    </source>
</evidence>
<dbReference type="GO" id="GO:0051539">
    <property type="term" value="F:4 iron, 4 sulfur cluster binding"/>
    <property type="evidence" value="ECO:0007669"/>
    <property type="project" value="UniProtKB-KW"/>
</dbReference>
<comment type="caution">
    <text evidence="12">The sequence shown here is derived from an EMBL/GenBank/DDBJ whole genome shotgun (WGS) entry which is preliminary data.</text>
</comment>
<dbReference type="InterPro" id="IPR058240">
    <property type="entry name" value="rSAM_sf"/>
</dbReference>
<evidence type="ECO:0000256" key="2">
    <source>
        <dbReference type="ARBA" id="ARBA00003234"/>
    </source>
</evidence>
<protein>
    <recommendedName>
        <fullName evidence="9">tRNA-2-methylthio-N(6)-dimethylallyladenosine synthase</fullName>
        <ecNumber evidence="9">2.8.4.3</ecNumber>
    </recommendedName>
</protein>
<dbReference type="SUPFAM" id="SSF102114">
    <property type="entry name" value="Radical SAM enzymes"/>
    <property type="match status" value="1"/>
</dbReference>
<keyword evidence="13" id="KW-1185">Reference proteome</keyword>
<evidence type="ECO:0000256" key="6">
    <source>
        <dbReference type="ARBA" id="ARBA00022723"/>
    </source>
</evidence>
<evidence type="ECO:0000256" key="7">
    <source>
        <dbReference type="ARBA" id="ARBA00023004"/>
    </source>
</evidence>
<comment type="cofactor">
    <cofactor evidence="1">
        <name>[4Fe-4S] cluster</name>
        <dbReference type="ChEBI" id="CHEBI:49883"/>
    </cofactor>
</comment>
<dbReference type="Gene3D" id="3.80.30.20">
    <property type="entry name" value="tm_1862 like domain"/>
    <property type="match status" value="1"/>
</dbReference>
<keyword evidence="3" id="KW-0004">4Fe-4S</keyword>
<evidence type="ECO:0000313" key="12">
    <source>
        <dbReference type="EMBL" id="GAE87728.1"/>
    </source>
</evidence>
<evidence type="ECO:0000256" key="9">
    <source>
        <dbReference type="ARBA" id="ARBA00033765"/>
    </source>
</evidence>
<evidence type="ECO:0000256" key="8">
    <source>
        <dbReference type="ARBA" id="ARBA00023014"/>
    </source>
</evidence>
<evidence type="ECO:0000313" key="13">
    <source>
        <dbReference type="Proteomes" id="UP000019109"/>
    </source>
</evidence>
<name>W4V4H7_9FIRM</name>
<gene>
    <name evidence="12" type="ORF">JCM21531_1124</name>
</gene>